<evidence type="ECO:0000313" key="2">
    <source>
        <dbReference type="Proteomes" id="UP001272242"/>
    </source>
</evidence>
<name>A0ABU5F3Q5_9BACT</name>
<organism evidence="1 2">
    <name type="scientific">Gemmata algarum</name>
    <dbReference type="NCBI Taxonomy" id="2975278"/>
    <lineage>
        <taxon>Bacteria</taxon>
        <taxon>Pseudomonadati</taxon>
        <taxon>Planctomycetota</taxon>
        <taxon>Planctomycetia</taxon>
        <taxon>Gemmatales</taxon>
        <taxon>Gemmataceae</taxon>
        <taxon>Gemmata</taxon>
    </lineage>
</organism>
<comment type="caution">
    <text evidence="1">The sequence shown here is derived from an EMBL/GenBank/DDBJ whole genome shotgun (WGS) entry which is preliminary data.</text>
</comment>
<reference evidence="2" key="1">
    <citation type="journal article" date="2023" name="Mar. Drugs">
        <title>Gemmata algarum, a Novel Planctomycete Isolated from an Algal Mat, Displays Antimicrobial Activity.</title>
        <authorList>
            <person name="Kumar G."/>
            <person name="Kallscheuer N."/>
            <person name="Kashif M."/>
            <person name="Ahamad S."/>
            <person name="Jagadeeshwari U."/>
            <person name="Pannikurungottu S."/>
            <person name="Haufschild T."/>
            <person name="Kabuu M."/>
            <person name="Sasikala C."/>
            <person name="Jogler C."/>
            <person name="Ramana C."/>
        </authorList>
    </citation>
    <scope>NUCLEOTIDE SEQUENCE [LARGE SCALE GENOMIC DNA]</scope>
    <source>
        <strain evidence="2">JC673</strain>
    </source>
</reference>
<keyword evidence="2" id="KW-1185">Reference proteome</keyword>
<proteinExistence type="predicted"/>
<dbReference type="EMBL" id="JAXBLV010000209">
    <property type="protein sequence ID" value="MDY3562195.1"/>
    <property type="molecule type" value="Genomic_DNA"/>
</dbReference>
<gene>
    <name evidence="1" type="ORF">R5W23_003644</name>
</gene>
<evidence type="ECO:0000313" key="1">
    <source>
        <dbReference type="EMBL" id="MDY3562195.1"/>
    </source>
</evidence>
<dbReference type="Proteomes" id="UP001272242">
    <property type="component" value="Unassembled WGS sequence"/>
</dbReference>
<evidence type="ECO:0008006" key="3">
    <source>
        <dbReference type="Google" id="ProtNLM"/>
    </source>
</evidence>
<dbReference type="RefSeq" id="WP_320688523.1">
    <property type="nucleotide sequence ID" value="NZ_JAXBLV010000209.1"/>
</dbReference>
<accession>A0ABU5F3Q5</accession>
<protein>
    <recommendedName>
        <fullName evidence="3">CopG-like ribbon-helix-helix domain-containing protein</fullName>
    </recommendedName>
</protein>
<sequence length="53" mass="6122">MPVPSRVELRVDTTLELRRELKRRALDEDKPLVQLVNELLWAAVKSPPAEQKS</sequence>